<organism evidence="1 2">
    <name type="scientific">Aetokthonos hydrillicola Thurmond2011</name>
    <dbReference type="NCBI Taxonomy" id="2712845"/>
    <lineage>
        <taxon>Bacteria</taxon>
        <taxon>Bacillati</taxon>
        <taxon>Cyanobacteriota</taxon>
        <taxon>Cyanophyceae</taxon>
        <taxon>Nostocales</taxon>
        <taxon>Hapalosiphonaceae</taxon>
        <taxon>Aetokthonos</taxon>
    </lineage>
</organism>
<comment type="caution">
    <text evidence="1">The sequence shown here is derived from an EMBL/GenBank/DDBJ whole genome shotgun (WGS) entry which is preliminary data.</text>
</comment>
<dbReference type="RefSeq" id="WP_208348318.1">
    <property type="nucleotide sequence ID" value="NZ_JAALHA020000007.1"/>
</dbReference>
<dbReference type="AlphaFoldDB" id="A0AAP5IAJ6"/>
<proteinExistence type="predicted"/>
<keyword evidence="2" id="KW-1185">Reference proteome</keyword>
<protein>
    <submittedName>
        <fullName evidence="1">Uncharacterized protein</fullName>
    </submittedName>
</protein>
<name>A0AAP5IAJ6_9CYAN</name>
<evidence type="ECO:0000313" key="1">
    <source>
        <dbReference type="EMBL" id="MDR9896218.1"/>
    </source>
</evidence>
<gene>
    <name evidence="1" type="ORF">G7B40_016850</name>
</gene>
<accession>A0AAP5IAJ6</accession>
<dbReference type="EMBL" id="JAALHA020000007">
    <property type="protein sequence ID" value="MDR9896218.1"/>
    <property type="molecule type" value="Genomic_DNA"/>
</dbReference>
<dbReference type="Proteomes" id="UP000667802">
    <property type="component" value="Unassembled WGS sequence"/>
</dbReference>
<reference evidence="2" key="1">
    <citation type="journal article" date="2021" name="Science">
        <title>Hunting the eagle killer: A cyanobacterial neurotoxin causes vacuolar myelinopathy.</title>
        <authorList>
            <person name="Breinlinger S."/>
            <person name="Phillips T.J."/>
            <person name="Haram B.N."/>
            <person name="Mares J."/>
            <person name="Martinez Yerena J.A."/>
            <person name="Hrouzek P."/>
            <person name="Sobotka R."/>
            <person name="Henderson W.M."/>
            <person name="Schmieder P."/>
            <person name="Williams S.M."/>
            <person name="Lauderdale J.D."/>
            <person name="Wilde H.D."/>
            <person name="Gerrin W."/>
            <person name="Kust A."/>
            <person name="Washington J.W."/>
            <person name="Wagner C."/>
            <person name="Geier B."/>
            <person name="Liebeke M."/>
            <person name="Enke H."/>
            <person name="Niedermeyer T.H.J."/>
            <person name="Wilde S.B."/>
        </authorList>
    </citation>
    <scope>NUCLEOTIDE SEQUENCE [LARGE SCALE GENOMIC DNA]</scope>
    <source>
        <strain evidence="2">Thurmond2011</strain>
    </source>
</reference>
<sequence length="125" mass="13968">MRTLLKQITLAIAVSTYVGSTTNFSARADSTSSLILDLRCRGGYNVNVWKNRTSGKLLYRATSPNGKLSINGGTTQNTEGVKVYKFQNGNYQYWVWDGTLDSQSAGTLEVYRNNRIIMKRACTKK</sequence>
<evidence type="ECO:0000313" key="2">
    <source>
        <dbReference type="Proteomes" id="UP000667802"/>
    </source>
</evidence>